<proteinExistence type="predicted"/>
<evidence type="ECO:0008006" key="3">
    <source>
        <dbReference type="Google" id="ProtNLM"/>
    </source>
</evidence>
<gene>
    <name evidence="1" type="ORF">FYK34_06425</name>
</gene>
<reference evidence="1 2" key="1">
    <citation type="submission" date="2019-08" db="EMBL/GenBank/DDBJ databases">
        <title>Chromobacterium paludis, a novel bacterium isolated from a Maryland marsh pond.</title>
        <authorList>
            <person name="Blackburn M.B."/>
            <person name="Gundersen-Rindal D.E."/>
        </authorList>
    </citation>
    <scope>NUCLEOTIDE SEQUENCE [LARGE SCALE GENOMIC DNA]</scope>
    <source>
        <strain evidence="2">IIBBL 257-1</strain>
    </source>
</reference>
<dbReference type="EMBL" id="CP043473">
    <property type="protein sequence ID" value="QEL55226.1"/>
    <property type="molecule type" value="Genomic_DNA"/>
</dbReference>
<evidence type="ECO:0000313" key="1">
    <source>
        <dbReference type="EMBL" id="QEL55226.1"/>
    </source>
</evidence>
<evidence type="ECO:0000313" key="2">
    <source>
        <dbReference type="Proteomes" id="UP000322079"/>
    </source>
</evidence>
<dbReference type="KEGG" id="chrm:FYK34_06425"/>
<dbReference type="Proteomes" id="UP000322079">
    <property type="component" value="Chromosome"/>
</dbReference>
<protein>
    <recommendedName>
        <fullName evidence="3">Nuclear transport factor 2 family protein</fullName>
    </recommendedName>
</protein>
<dbReference type="AlphaFoldDB" id="A0A5C1DF17"/>
<organism evidence="1 2">
    <name type="scientific">Chromobacterium paludis</name>
    <dbReference type="NCBI Taxonomy" id="2605945"/>
    <lineage>
        <taxon>Bacteria</taxon>
        <taxon>Pseudomonadati</taxon>
        <taxon>Pseudomonadota</taxon>
        <taxon>Betaproteobacteria</taxon>
        <taxon>Neisseriales</taxon>
        <taxon>Chromobacteriaceae</taxon>
        <taxon>Chromobacterium</taxon>
    </lineage>
</organism>
<accession>A0A5C1DF17</accession>
<keyword evidence="2" id="KW-1185">Reference proteome</keyword>
<sequence length="107" mass="12050">MDWQMLTQPDVRQAIHALQSDGHASWLAQLSPAFAGKGQPAHFLKLREHAMRPEHFSRIDRAESQGLEAYGAFQGDREGEFKTCFKFRLDGDGKIGRRDIGQPDRAG</sequence>
<dbReference type="RefSeq" id="WP_149295594.1">
    <property type="nucleotide sequence ID" value="NZ_CP043473.1"/>
</dbReference>
<name>A0A5C1DF17_9NEIS</name>